<dbReference type="RefSeq" id="WP_386430436.1">
    <property type="nucleotide sequence ID" value="NZ_JBHSBB010000012.1"/>
</dbReference>
<evidence type="ECO:0000313" key="2">
    <source>
        <dbReference type="Proteomes" id="UP001595765"/>
    </source>
</evidence>
<name>A0ABV8HQ96_9ACTN</name>
<proteinExistence type="predicted"/>
<protein>
    <recommendedName>
        <fullName evidence="3">DUF4177 domain-containing protein</fullName>
    </recommendedName>
</protein>
<evidence type="ECO:0000313" key="1">
    <source>
        <dbReference type="EMBL" id="MFC4033343.1"/>
    </source>
</evidence>
<accession>A0ABV8HQ96</accession>
<keyword evidence="2" id="KW-1185">Reference proteome</keyword>
<dbReference type="EMBL" id="JBHSBB010000012">
    <property type="protein sequence ID" value="MFC4033343.1"/>
    <property type="molecule type" value="Genomic_DNA"/>
</dbReference>
<dbReference type="Proteomes" id="UP001595765">
    <property type="component" value="Unassembled WGS sequence"/>
</dbReference>
<gene>
    <name evidence="1" type="ORF">ACFO3J_17870</name>
</gene>
<comment type="caution">
    <text evidence="1">The sequence shown here is derived from an EMBL/GenBank/DDBJ whole genome shotgun (WGS) entry which is preliminary data.</text>
</comment>
<reference evidence="2" key="1">
    <citation type="journal article" date="2019" name="Int. J. Syst. Evol. Microbiol.">
        <title>The Global Catalogue of Microorganisms (GCM) 10K type strain sequencing project: providing services to taxonomists for standard genome sequencing and annotation.</title>
        <authorList>
            <consortium name="The Broad Institute Genomics Platform"/>
            <consortium name="The Broad Institute Genome Sequencing Center for Infectious Disease"/>
            <person name="Wu L."/>
            <person name="Ma J."/>
        </authorList>
    </citation>
    <scope>NUCLEOTIDE SEQUENCE [LARGE SCALE GENOMIC DNA]</scope>
    <source>
        <strain evidence="2">CGMCC 4.7237</strain>
    </source>
</reference>
<sequence>MSEEWSLVVPDGEGSAEWATTLRVAPPGASNWEEVSSEPWAHALARFGAEGWELVTATLPESAEMGSPEGRGLAKTVTSVRAQYTFKRPVE</sequence>
<organism evidence="1 2">
    <name type="scientific">Streptomyces polygonati</name>
    <dbReference type="NCBI Taxonomy" id="1617087"/>
    <lineage>
        <taxon>Bacteria</taxon>
        <taxon>Bacillati</taxon>
        <taxon>Actinomycetota</taxon>
        <taxon>Actinomycetes</taxon>
        <taxon>Kitasatosporales</taxon>
        <taxon>Streptomycetaceae</taxon>
        <taxon>Streptomyces</taxon>
    </lineage>
</organism>
<evidence type="ECO:0008006" key="3">
    <source>
        <dbReference type="Google" id="ProtNLM"/>
    </source>
</evidence>